<feature type="region of interest" description="Disordered" evidence="1">
    <location>
        <begin position="1"/>
        <end position="34"/>
    </location>
</feature>
<gene>
    <name evidence="2" type="ORF">DYB25_003307</name>
</gene>
<comment type="caution">
    <text evidence="2">The sequence shown here is derived from an EMBL/GenBank/DDBJ whole genome shotgun (WGS) entry which is preliminary data.</text>
</comment>
<protein>
    <submittedName>
        <fullName evidence="2">Uncharacterized protein</fullName>
    </submittedName>
</protein>
<proteinExistence type="predicted"/>
<evidence type="ECO:0000256" key="1">
    <source>
        <dbReference type="SAM" id="MobiDB-lite"/>
    </source>
</evidence>
<dbReference type="AlphaFoldDB" id="A0A397AL47"/>
<name>A0A397AL47_APHAT</name>
<reference evidence="2 3" key="1">
    <citation type="submission" date="2018-08" db="EMBL/GenBank/DDBJ databases">
        <title>Aphanomyces genome sequencing and annotation.</title>
        <authorList>
            <person name="Minardi D."/>
            <person name="Oidtmann B."/>
            <person name="Van Der Giezen M."/>
            <person name="Studholme D.J."/>
        </authorList>
    </citation>
    <scope>NUCLEOTIDE SEQUENCE [LARGE SCALE GENOMIC DNA]</scope>
    <source>
        <strain evidence="2 3">Yx</strain>
    </source>
</reference>
<evidence type="ECO:0000313" key="2">
    <source>
        <dbReference type="EMBL" id="RHY07776.1"/>
    </source>
</evidence>
<accession>A0A397AL47</accession>
<organism evidence="2 3">
    <name type="scientific">Aphanomyces astaci</name>
    <name type="common">Crayfish plague agent</name>
    <dbReference type="NCBI Taxonomy" id="112090"/>
    <lineage>
        <taxon>Eukaryota</taxon>
        <taxon>Sar</taxon>
        <taxon>Stramenopiles</taxon>
        <taxon>Oomycota</taxon>
        <taxon>Saprolegniomycetes</taxon>
        <taxon>Saprolegniales</taxon>
        <taxon>Verrucalvaceae</taxon>
        <taxon>Aphanomyces</taxon>
    </lineage>
</organism>
<feature type="non-terminal residue" evidence="2">
    <location>
        <position position="64"/>
    </location>
</feature>
<dbReference type="EMBL" id="QUTA01007261">
    <property type="protein sequence ID" value="RHY07776.1"/>
    <property type="molecule type" value="Genomic_DNA"/>
</dbReference>
<sequence length="64" mass="7359">MEWDFSQVTKGDALNMARNNPTRRRSSLAVGSEFGDAEQAEKKEDIRVLLDPFYDVTTGRLRRL</sequence>
<dbReference type="Proteomes" id="UP000266239">
    <property type="component" value="Unassembled WGS sequence"/>
</dbReference>
<evidence type="ECO:0000313" key="3">
    <source>
        <dbReference type="Proteomes" id="UP000266239"/>
    </source>
</evidence>